<protein>
    <recommendedName>
        <fullName evidence="8">Histone-binding protein RBBP4-like N-terminal domain-containing protein</fullName>
    </recommendedName>
</protein>
<organism evidence="9 10">
    <name type="scientific">Venturia inaequalis</name>
    <name type="common">Apple scab fungus</name>
    <dbReference type="NCBI Taxonomy" id="5025"/>
    <lineage>
        <taxon>Eukaryota</taxon>
        <taxon>Fungi</taxon>
        <taxon>Dikarya</taxon>
        <taxon>Ascomycota</taxon>
        <taxon>Pezizomycotina</taxon>
        <taxon>Dothideomycetes</taxon>
        <taxon>Pleosporomycetidae</taxon>
        <taxon>Venturiales</taxon>
        <taxon>Venturiaceae</taxon>
        <taxon>Venturia</taxon>
    </lineage>
</organism>
<dbReference type="InterPro" id="IPR022052">
    <property type="entry name" value="Histone-bd_RBBP4-like_N"/>
</dbReference>
<keyword evidence="5" id="KW-0539">Nucleus</keyword>
<feature type="repeat" description="WD" evidence="6">
    <location>
        <begin position="180"/>
        <end position="216"/>
    </location>
</feature>
<reference evidence="9 10" key="1">
    <citation type="submission" date="2018-12" db="EMBL/GenBank/DDBJ databases">
        <title>Venturia inaequalis Genome Resource.</title>
        <authorList>
            <person name="Lichtner F.J."/>
        </authorList>
    </citation>
    <scope>NUCLEOTIDE SEQUENCE [LARGE SCALE GENOMIC DNA]</scope>
    <source>
        <strain evidence="9 10">120213</strain>
    </source>
</reference>
<dbReference type="InterPro" id="IPR015943">
    <property type="entry name" value="WD40/YVTN_repeat-like_dom_sf"/>
</dbReference>
<dbReference type="InterPro" id="IPR019775">
    <property type="entry name" value="WD40_repeat_CS"/>
</dbReference>
<comment type="subcellular location">
    <subcellularLocation>
        <location evidence="1">Nucleus</location>
    </subcellularLocation>
</comment>
<dbReference type="PROSITE" id="PS50294">
    <property type="entry name" value="WD_REPEATS_REGION"/>
    <property type="match status" value="2"/>
</dbReference>
<keyword evidence="2 6" id="KW-0853">WD repeat</keyword>
<feature type="domain" description="Histone-binding protein RBBP4-like N-terminal" evidence="8">
    <location>
        <begin position="27"/>
        <end position="95"/>
    </location>
</feature>
<feature type="compositionally biased region" description="Low complexity" evidence="7">
    <location>
        <begin position="441"/>
        <end position="475"/>
    </location>
</feature>
<evidence type="ECO:0000256" key="4">
    <source>
        <dbReference type="ARBA" id="ARBA00022853"/>
    </source>
</evidence>
<evidence type="ECO:0000256" key="5">
    <source>
        <dbReference type="ARBA" id="ARBA00023242"/>
    </source>
</evidence>
<feature type="compositionally biased region" description="Basic and acidic residues" evidence="7">
    <location>
        <begin position="480"/>
        <end position="508"/>
    </location>
</feature>
<dbReference type="GO" id="GO:0006325">
    <property type="term" value="P:chromatin organization"/>
    <property type="evidence" value="ECO:0007669"/>
    <property type="project" value="UniProtKB-KW"/>
</dbReference>
<dbReference type="Gene3D" id="2.130.10.10">
    <property type="entry name" value="YVTN repeat-like/Quinoprotein amine dehydrogenase"/>
    <property type="match status" value="1"/>
</dbReference>
<dbReference type="EMBL" id="WNWS01000099">
    <property type="protein sequence ID" value="KAE9980717.1"/>
    <property type="molecule type" value="Genomic_DNA"/>
</dbReference>
<dbReference type="PROSITE" id="PS50082">
    <property type="entry name" value="WD_REPEATS_2"/>
    <property type="match status" value="3"/>
</dbReference>
<gene>
    <name evidence="9" type="ORF">EG328_012062</name>
</gene>
<feature type="repeat" description="WD" evidence="6">
    <location>
        <begin position="276"/>
        <end position="311"/>
    </location>
</feature>
<dbReference type="Proteomes" id="UP000447873">
    <property type="component" value="Unassembled WGS sequence"/>
</dbReference>
<dbReference type="Pfam" id="PF12265">
    <property type="entry name" value="CAF1C_H4-bd"/>
    <property type="match status" value="1"/>
</dbReference>
<name>A0A8H3V0D9_VENIN</name>
<dbReference type="PROSITE" id="PS00678">
    <property type="entry name" value="WD_REPEATS_1"/>
    <property type="match status" value="2"/>
</dbReference>
<dbReference type="GO" id="GO:0005634">
    <property type="term" value="C:nucleus"/>
    <property type="evidence" value="ECO:0007669"/>
    <property type="project" value="UniProtKB-SubCell"/>
</dbReference>
<dbReference type="AlphaFoldDB" id="A0A8H3V0D9"/>
<feature type="region of interest" description="Disordered" evidence="7">
    <location>
        <begin position="426"/>
        <end position="508"/>
    </location>
</feature>
<evidence type="ECO:0000313" key="9">
    <source>
        <dbReference type="EMBL" id="KAE9980717.1"/>
    </source>
</evidence>
<evidence type="ECO:0000256" key="1">
    <source>
        <dbReference type="ARBA" id="ARBA00004123"/>
    </source>
</evidence>
<dbReference type="InterPro" id="IPR001680">
    <property type="entry name" value="WD40_rpt"/>
</dbReference>
<dbReference type="PANTHER" id="PTHR22850">
    <property type="entry name" value="WD40 REPEAT FAMILY"/>
    <property type="match status" value="1"/>
</dbReference>
<sequence>MADVEMDDQNTSGDDATSIADQKVINEEYKIWKKNVPFLYDMLYARALKWPTLTAQWFPDVKENEGKQEHRLLIGTNTSGQEQNSLQFAKVQIPDLSKFDMEQWSDQSNEIGGHGSGKDKFGWDLYHEILHPGEINKARYMPQNPDVIATWSPEDGVLVWDRTKHPLKPKDSTIRPNLKLPEHKSEGFGLSWNALKEGQLATASEDSTVKLWDINSKASDDIVLRSLSTWTHHTGVVNDVQHHPQHHAWFATASDDLSFAICDPRKSDGKEALMKKVAHTDAVNCVAIHPKWEYIVATGSADKNIAIWDLRCLDKKVHGIEAHGDAVIQLSWHPQEPAILTSGSYDRRINMYDLSRVGEEQSEEEAEEGPPELLFMHGGFTNRVTEFDWNPNDSWVMLAAGEDNQLQIVRPGRALVNVPPKKTVTMGEVDSSEAQHQVHDQTQAQTQATAQGQTQTQNQNQTPAQATAAQTAPQAPSLRGELKKIADVNKVGKTEGRKTDTKFRYGRD</sequence>
<comment type="caution">
    <text evidence="9">The sequence shown here is derived from an EMBL/GenBank/DDBJ whole genome shotgun (WGS) entry which is preliminary data.</text>
</comment>
<evidence type="ECO:0000256" key="3">
    <source>
        <dbReference type="ARBA" id="ARBA00022737"/>
    </source>
</evidence>
<accession>A0A8H3V0D9</accession>
<proteinExistence type="predicted"/>
<evidence type="ECO:0000259" key="8">
    <source>
        <dbReference type="Pfam" id="PF12265"/>
    </source>
</evidence>
<dbReference type="InterPro" id="IPR036322">
    <property type="entry name" value="WD40_repeat_dom_sf"/>
</dbReference>
<keyword evidence="4" id="KW-0156">Chromatin regulator</keyword>
<dbReference type="Pfam" id="PF00400">
    <property type="entry name" value="WD40"/>
    <property type="match status" value="4"/>
</dbReference>
<keyword evidence="3" id="KW-0677">Repeat</keyword>
<evidence type="ECO:0000256" key="7">
    <source>
        <dbReference type="SAM" id="MobiDB-lite"/>
    </source>
</evidence>
<dbReference type="InterPro" id="IPR050459">
    <property type="entry name" value="WD_repeat_RBAP46/RBAP48/MSI1"/>
</dbReference>
<dbReference type="PRINTS" id="PR00320">
    <property type="entry name" value="GPROTEINBRPT"/>
</dbReference>
<dbReference type="SUPFAM" id="SSF50978">
    <property type="entry name" value="WD40 repeat-like"/>
    <property type="match status" value="1"/>
</dbReference>
<dbReference type="SMART" id="SM00320">
    <property type="entry name" value="WD40"/>
    <property type="match status" value="6"/>
</dbReference>
<evidence type="ECO:0000256" key="2">
    <source>
        <dbReference type="ARBA" id="ARBA00022574"/>
    </source>
</evidence>
<evidence type="ECO:0000313" key="10">
    <source>
        <dbReference type="Proteomes" id="UP000447873"/>
    </source>
</evidence>
<dbReference type="InterPro" id="IPR020472">
    <property type="entry name" value="WD40_PAC1"/>
</dbReference>
<evidence type="ECO:0000256" key="6">
    <source>
        <dbReference type="PROSITE-ProRule" id="PRU00221"/>
    </source>
</evidence>
<feature type="repeat" description="WD" evidence="6">
    <location>
        <begin position="320"/>
        <end position="362"/>
    </location>
</feature>